<dbReference type="EMBL" id="CM000643">
    <property type="protein sequence ID" value="EED91776.1"/>
    <property type="molecule type" value="Genomic_DNA"/>
</dbReference>
<gene>
    <name evidence="1" type="ORF">THAPSDRAFT_6597</name>
</gene>
<organism evidence="1 2">
    <name type="scientific">Thalassiosira pseudonana</name>
    <name type="common">Marine diatom</name>
    <name type="synonym">Cyclotella nana</name>
    <dbReference type="NCBI Taxonomy" id="35128"/>
    <lineage>
        <taxon>Eukaryota</taxon>
        <taxon>Sar</taxon>
        <taxon>Stramenopiles</taxon>
        <taxon>Ochrophyta</taxon>
        <taxon>Bacillariophyta</taxon>
        <taxon>Coscinodiscophyceae</taxon>
        <taxon>Thalassiosirophycidae</taxon>
        <taxon>Thalassiosirales</taxon>
        <taxon>Thalassiosiraceae</taxon>
        <taxon>Thalassiosira</taxon>
    </lineage>
</organism>
<dbReference type="HOGENOM" id="CLU_500149_0_0_1"/>
<proteinExistence type="predicted"/>
<dbReference type="PaxDb" id="35128-Thaps6597"/>
<reference evidence="1 2" key="1">
    <citation type="journal article" date="2004" name="Science">
        <title>The genome of the diatom Thalassiosira pseudonana: ecology, evolution, and metabolism.</title>
        <authorList>
            <person name="Armbrust E.V."/>
            <person name="Berges J.A."/>
            <person name="Bowler C."/>
            <person name="Green B.R."/>
            <person name="Martinez D."/>
            <person name="Putnam N.H."/>
            <person name="Zhou S."/>
            <person name="Allen A.E."/>
            <person name="Apt K.E."/>
            <person name="Bechner M."/>
            <person name="Brzezinski M.A."/>
            <person name="Chaal B.K."/>
            <person name="Chiovitti A."/>
            <person name="Davis A.K."/>
            <person name="Demarest M.S."/>
            <person name="Detter J.C."/>
            <person name="Glavina T."/>
            <person name="Goodstein D."/>
            <person name="Hadi M.Z."/>
            <person name="Hellsten U."/>
            <person name="Hildebrand M."/>
            <person name="Jenkins B.D."/>
            <person name="Jurka J."/>
            <person name="Kapitonov V.V."/>
            <person name="Kroger N."/>
            <person name="Lau W.W."/>
            <person name="Lane T.W."/>
            <person name="Larimer F.W."/>
            <person name="Lippmeier J.C."/>
            <person name="Lucas S."/>
            <person name="Medina M."/>
            <person name="Montsant A."/>
            <person name="Obornik M."/>
            <person name="Parker M.S."/>
            <person name="Palenik B."/>
            <person name="Pazour G.J."/>
            <person name="Richardson P.M."/>
            <person name="Rynearson T.A."/>
            <person name="Saito M.A."/>
            <person name="Schwartz D.C."/>
            <person name="Thamatrakoln K."/>
            <person name="Valentin K."/>
            <person name="Vardi A."/>
            <person name="Wilkerson F.P."/>
            <person name="Rokhsar D.S."/>
        </authorList>
    </citation>
    <scope>NUCLEOTIDE SEQUENCE [LARGE SCALE GENOMIC DNA]</scope>
    <source>
        <strain evidence="1 2">CCMP1335</strain>
    </source>
</reference>
<protein>
    <submittedName>
        <fullName evidence="1">Uncharacterized protein</fullName>
    </submittedName>
</protein>
<dbReference type="RefSeq" id="XP_002291669.1">
    <property type="nucleotide sequence ID" value="XM_002291633.1"/>
</dbReference>
<name>B8C4S4_THAPS</name>
<dbReference type="AlphaFoldDB" id="B8C4S4"/>
<dbReference type="eggNOG" id="ENOG502T9MK">
    <property type="taxonomic scope" value="Eukaryota"/>
</dbReference>
<dbReference type="InParanoid" id="B8C4S4"/>
<sequence>MYGSKDPLSSNTNRTMMSKQSILLAITCFIAGMTSESILGAFSKLSLVDESLFGWSTLRVTNSTSNDRYQRSEGGYTQQLLTSHSTPSRAPIMEEIIPKNQQHLYAPDKLQFNVTRSMLRQSRPIIGNTERLHLYIKKLHNKQCTTVLFLGGSVTGGHHAKGPENAFPKFFVDWLNEVELESIDLTFVEFNVNDHFIDSVPHALEDKGSPMGELNQYADCWYTEAILRRLLLLRKPDPIAIVTFNADYVGRSWATFPPYMDPVKARQTLFRHNEEPIKLWMSALYEIPVFSASIWMLPLASKMGIEMQFNLTNPYSTGNWHADICCHPRKEGHKILAMVLAYCMLEEEKFMLELEEYPSEKVEIERDLTLEGIIRDPAYLSPDEETLYIQNAMDKNVDDIDFTDPNGQDSWQDLVVANNGWSWFADNADKDKFGLIANEYEGGVHIALSVTGGKFGLVELSYVMSYENFGVSFAWIDGTNDNKIEQMCKKEVTKKSSGTSKKDKKYQKLIAFWDEKASVPTVQILHDKLEEGETKALKTSLSYWE</sequence>
<dbReference type="KEGG" id="tps:THAPSDRAFT_6597"/>
<dbReference type="OMA" id="WHADICC"/>
<keyword evidence="2" id="KW-1185">Reference proteome</keyword>
<evidence type="ECO:0000313" key="2">
    <source>
        <dbReference type="Proteomes" id="UP000001449"/>
    </source>
</evidence>
<dbReference type="PANTHER" id="PTHR34407:SF1">
    <property type="entry name" value="SGNH HYDROLASE-TYPE ESTERASE DOMAIN-CONTAINING PROTEIN"/>
    <property type="match status" value="1"/>
</dbReference>
<dbReference type="PANTHER" id="PTHR34407">
    <property type="entry name" value="EXPRESSED PROTEIN"/>
    <property type="match status" value="1"/>
</dbReference>
<evidence type="ECO:0000313" key="1">
    <source>
        <dbReference type="EMBL" id="EED91776.1"/>
    </source>
</evidence>
<dbReference type="GeneID" id="7446369"/>
<accession>B8C4S4</accession>
<reference evidence="1 2" key="2">
    <citation type="journal article" date="2008" name="Nature">
        <title>The Phaeodactylum genome reveals the evolutionary history of diatom genomes.</title>
        <authorList>
            <person name="Bowler C."/>
            <person name="Allen A.E."/>
            <person name="Badger J.H."/>
            <person name="Grimwood J."/>
            <person name="Jabbari K."/>
            <person name="Kuo A."/>
            <person name="Maheswari U."/>
            <person name="Martens C."/>
            <person name="Maumus F."/>
            <person name="Otillar R.P."/>
            <person name="Rayko E."/>
            <person name="Salamov A."/>
            <person name="Vandepoele K."/>
            <person name="Beszteri B."/>
            <person name="Gruber A."/>
            <person name="Heijde M."/>
            <person name="Katinka M."/>
            <person name="Mock T."/>
            <person name="Valentin K."/>
            <person name="Verret F."/>
            <person name="Berges J.A."/>
            <person name="Brownlee C."/>
            <person name="Cadoret J.P."/>
            <person name="Chiovitti A."/>
            <person name="Choi C.J."/>
            <person name="Coesel S."/>
            <person name="De Martino A."/>
            <person name="Detter J.C."/>
            <person name="Durkin C."/>
            <person name="Falciatore A."/>
            <person name="Fournet J."/>
            <person name="Haruta M."/>
            <person name="Huysman M.J."/>
            <person name="Jenkins B.D."/>
            <person name="Jiroutova K."/>
            <person name="Jorgensen R.E."/>
            <person name="Joubert Y."/>
            <person name="Kaplan A."/>
            <person name="Kroger N."/>
            <person name="Kroth P.G."/>
            <person name="La Roche J."/>
            <person name="Lindquist E."/>
            <person name="Lommer M."/>
            <person name="Martin-Jezequel V."/>
            <person name="Lopez P.J."/>
            <person name="Lucas S."/>
            <person name="Mangogna M."/>
            <person name="McGinnis K."/>
            <person name="Medlin L.K."/>
            <person name="Montsant A."/>
            <person name="Oudot-Le Secq M.P."/>
            <person name="Napoli C."/>
            <person name="Obornik M."/>
            <person name="Parker M.S."/>
            <person name="Petit J.L."/>
            <person name="Porcel B.M."/>
            <person name="Poulsen N."/>
            <person name="Robison M."/>
            <person name="Rychlewski L."/>
            <person name="Rynearson T.A."/>
            <person name="Schmutz J."/>
            <person name="Shapiro H."/>
            <person name="Siaut M."/>
            <person name="Stanley M."/>
            <person name="Sussman M.R."/>
            <person name="Taylor A.R."/>
            <person name="Vardi A."/>
            <person name="von Dassow P."/>
            <person name="Vyverman W."/>
            <person name="Willis A."/>
            <person name="Wyrwicz L.S."/>
            <person name="Rokhsar D.S."/>
            <person name="Weissenbach J."/>
            <person name="Armbrust E.V."/>
            <person name="Green B.R."/>
            <person name="Van de Peer Y."/>
            <person name="Grigoriev I.V."/>
        </authorList>
    </citation>
    <scope>NUCLEOTIDE SEQUENCE [LARGE SCALE GENOMIC DNA]</scope>
    <source>
        <strain evidence="1 2">CCMP1335</strain>
    </source>
</reference>
<dbReference type="Proteomes" id="UP000001449">
    <property type="component" value="Chromosome 6"/>
</dbReference>